<dbReference type="InterPro" id="IPR018893">
    <property type="entry name" value="T8SS_CsgF"/>
</dbReference>
<comment type="function">
    <text evidence="1">May be involved in the biogenesis of curli organelles.</text>
</comment>
<name>A0A7Z0LNT1_9GAMM</name>
<dbReference type="EMBL" id="JACCDF010000018">
    <property type="protein sequence ID" value="NYS62314.1"/>
    <property type="molecule type" value="Genomic_DNA"/>
</dbReference>
<reference evidence="5 6" key="1">
    <citation type="journal article" date="2015" name="Int. J. Syst. Evol. Microbiol.">
        <title>Halomonas salicampi sp. nov., a halotolerant and alkalitolerant bacterium isolated from a saltern soil.</title>
        <authorList>
            <person name="Lee J.C."/>
            <person name="Kim Y.S."/>
            <person name="Yun B.S."/>
            <person name="Whang K.S."/>
        </authorList>
    </citation>
    <scope>NUCLEOTIDE SEQUENCE [LARGE SCALE GENOMIC DNA]</scope>
    <source>
        <strain evidence="5 6">BH103</strain>
    </source>
</reference>
<evidence type="ECO:0000256" key="3">
    <source>
        <dbReference type="ARBA" id="ARBA00022729"/>
    </source>
</evidence>
<proteinExistence type="predicted"/>
<feature type="chain" id="PRO_5031488175" description="Curli production assembly/transport component CsgF" evidence="4">
    <location>
        <begin position="28"/>
        <end position="141"/>
    </location>
</feature>
<dbReference type="AlphaFoldDB" id="A0A7Z0LNT1"/>
<evidence type="ECO:0000256" key="2">
    <source>
        <dbReference type="ARBA" id="ARBA00014031"/>
    </source>
</evidence>
<evidence type="ECO:0000256" key="4">
    <source>
        <dbReference type="SAM" id="SignalP"/>
    </source>
</evidence>
<feature type="signal peptide" evidence="4">
    <location>
        <begin position="1"/>
        <end position="27"/>
    </location>
</feature>
<dbReference type="Proteomes" id="UP000586119">
    <property type="component" value="Unassembled WGS sequence"/>
</dbReference>
<accession>A0A7Z0LNT1</accession>
<evidence type="ECO:0000313" key="5">
    <source>
        <dbReference type="EMBL" id="NYS62314.1"/>
    </source>
</evidence>
<sequence>MKPFAPLLHKRYTAIALLMAAPALATAGELIYQPINPSFGGDPFMGSHLLSKAQAQDTTTDPNTMRREPLSATDRLVQRLESQLVSQLLSEARRGEISEGSFNSDDFGIIVSDQNGELAIQVTDKLTGDTTTIRVGSILAP</sequence>
<gene>
    <name evidence="5" type="ORF">HZS81_16290</name>
</gene>
<keyword evidence="3 4" id="KW-0732">Signal</keyword>
<dbReference type="Pfam" id="PF10614">
    <property type="entry name" value="CsgF"/>
    <property type="match status" value="1"/>
</dbReference>
<comment type="caution">
    <text evidence="5">The sequence shown here is derived from an EMBL/GenBank/DDBJ whole genome shotgun (WGS) entry which is preliminary data.</text>
</comment>
<dbReference type="RefSeq" id="WP_179931572.1">
    <property type="nucleotide sequence ID" value="NZ_JACCDF010000018.1"/>
</dbReference>
<protein>
    <recommendedName>
        <fullName evidence="2">Curli production assembly/transport component CsgF</fullName>
    </recommendedName>
</protein>
<keyword evidence="6" id="KW-1185">Reference proteome</keyword>
<organism evidence="5 6">
    <name type="scientific">Vreelandella salicampi</name>
    <dbReference type="NCBI Taxonomy" id="1449798"/>
    <lineage>
        <taxon>Bacteria</taxon>
        <taxon>Pseudomonadati</taxon>
        <taxon>Pseudomonadota</taxon>
        <taxon>Gammaproteobacteria</taxon>
        <taxon>Oceanospirillales</taxon>
        <taxon>Halomonadaceae</taxon>
        <taxon>Vreelandella</taxon>
    </lineage>
</organism>
<evidence type="ECO:0000256" key="1">
    <source>
        <dbReference type="ARBA" id="ARBA00003989"/>
    </source>
</evidence>
<evidence type="ECO:0000313" key="6">
    <source>
        <dbReference type="Proteomes" id="UP000586119"/>
    </source>
</evidence>